<evidence type="ECO:0000259" key="4">
    <source>
        <dbReference type="Pfam" id="PF13360"/>
    </source>
</evidence>
<keyword evidence="1" id="KW-1133">Transmembrane helix</keyword>
<keyword evidence="6" id="KW-1185">Reference proteome</keyword>
<dbReference type="Pfam" id="PF12733">
    <property type="entry name" value="Cadherin-like"/>
    <property type="match status" value="1"/>
</dbReference>
<evidence type="ECO:0000256" key="2">
    <source>
        <dbReference type="SAM" id="SignalP"/>
    </source>
</evidence>
<keyword evidence="1" id="KW-0812">Transmembrane</keyword>
<dbReference type="PANTHER" id="PTHR34512">
    <property type="entry name" value="CELL SURFACE PROTEIN"/>
    <property type="match status" value="1"/>
</dbReference>
<organism evidence="5 6">
    <name type="scientific">Eubacterium barkeri</name>
    <name type="common">Clostridium barkeri</name>
    <dbReference type="NCBI Taxonomy" id="1528"/>
    <lineage>
        <taxon>Bacteria</taxon>
        <taxon>Bacillati</taxon>
        <taxon>Bacillota</taxon>
        <taxon>Clostridia</taxon>
        <taxon>Eubacteriales</taxon>
        <taxon>Eubacteriaceae</taxon>
        <taxon>Eubacterium</taxon>
    </lineage>
</organism>
<dbReference type="InterPro" id="IPR025883">
    <property type="entry name" value="Cadherin-like_domain"/>
</dbReference>
<dbReference type="OrthoDB" id="1885452at2"/>
<dbReference type="Proteomes" id="UP000199652">
    <property type="component" value="Unassembled WGS sequence"/>
</dbReference>
<dbReference type="PANTHER" id="PTHR34512:SF30">
    <property type="entry name" value="OUTER MEMBRANE PROTEIN ASSEMBLY FACTOR BAMB"/>
    <property type="match status" value="1"/>
</dbReference>
<accession>A0A1H3DP17</accession>
<feature type="transmembrane region" description="Helical" evidence="1">
    <location>
        <begin position="1443"/>
        <end position="1463"/>
    </location>
</feature>
<dbReference type="Gene3D" id="2.40.128.630">
    <property type="match status" value="1"/>
</dbReference>
<protein>
    <submittedName>
        <fullName evidence="5">Outer membrane protein assembly factor BamB, contains PQQ-like beta-propeller repeat</fullName>
    </submittedName>
</protein>
<dbReference type="Gene3D" id="2.130.10.10">
    <property type="entry name" value="YVTN repeat-like/Quinoprotein amine dehydrogenase"/>
    <property type="match status" value="1"/>
</dbReference>
<dbReference type="RefSeq" id="WP_090243924.1">
    <property type="nucleotide sequence ID" value="NZ_FNOU01000005.1"/>
</dbReference>
<proteinExistence type="predicted"/>
<keyword evidence="1" id="KW-0472">Membrane</keyword>
<feature type="domain" description="Pyrrolo-quinoline quinone repeat" evidence="4">
    <location>
        <begin position="548"/>
        <end position="648"/>
    </location>
</feature>
<evidence type="ECO:0000256" key="1">
    <source>
        <dbReference type="SAM" id="Phobius"/>
    </source>
</evidence>
<dbReference type="EMBL" id="FNOU01000005">
    <property type="protein sequence ID" value="SDX67399.1"/>
    <property type="molecule type" value="Genomic_DNA"/>
</dbReference>
<dbReference type="Pfam" id="PF13360">
    <property type="entry name" value="PQQ_2"/>
    <property type="match status" value="1"/>
</dbReference>
<dbReference type="STRING" id="1528.SAMN04488579_10557"/>
<feature type="signal peptide" evidence="2">
    <location>
        <begin position="1"/>
        <end position="25"/>
    </location>
</feature>
<dbReference type="InterPro" id="IPR015943">
    <property type="entry name" value="WD40/YVTN_repeat-like_dom_sf"/>
</dbReference>
<sequence>MKKRILAVLIICLMALSAVGISVFAADHSKATLKVDKSSYSQGETVPVKLIISDTGFSDVGVMLKYNTEKLAPAGAGLKDNISTSYYSSADKTGIFDDDEDYMYRQNDTNGTLGYSFSIADKSTNSQVLTTTNETPNYRYIDASSEGGYLVATFNLKAKADITLGDGDLGFQKDPTTSNRDILVTLGTAKLDTAASVSIPEAPKPAGTVHVTVENQKATAAEGAAFTGVLVDKDVEITSTSTVLSAVQTALGDYTLEENGGYISKINGLGAGVGADYAGWMTTIEDWFTNNPLNQYTPADGTLKDGQQIKVVYSKTGGTDVGGDWSNNTKTLSALTTDAGTLSPAFDAGTKNYTLNIRASVSSVKITPTAANKNFQVHTYLGTQTEGKEYLRSQAIPVEDGSIITIVDGDPSWPSMNNGEYSGGEKVAAETYTITVKEKKAPRLTITTTPGDAVVKVYDAKGAELKASSDGSFEGAFDSQTYTYTVTKTGYVAKTGDVPAAGGSLTVNLEKAAANPASVSADWKNFRGNDQNNGITTAKTPKSADGAALLWSQKLGTGWSASPTPQIIVDNTLITGVNKNIYKLDLQTGAVLAKGNMVQSPSFAYSAPVYADGMIFIQLGGGTVQAFNATTLESLWVYTDPLKGQALSPITYADGYLYTGFWNSEAKDANYVCLSASDEDASKTDEAKTATWRHTQAGGFYWAGSVVVGDALIIGTDDGANGYNGDSHLLALNRINGDLISDTVLTGMGDQRSTITYDAGKIYFTTKNGYLCRADVDAQGNITNLTSKNYPEIGGQSTSTPVVYKGRVYFGMGGGVGSAGKFVACDAGTLDSIYTVDLVGYPQCSMLLSTAYEESNGNLYFYSTYNMNPGGIAMIEAKADGSSAKKVDLYDAKGFAQYCICSIIAGTDGTLYYKNDSGNILAVGFSAVGKLEAEIDALGTITLDSKAAIENAEASYKALSAEEQAQVTNYQTLLDARSTYDALVALKQAKETAGTTLESYKSADLYRDAEKALLANAIADGKAAINQATDLEGVNTALAAAKTTIDAIKTDAQYDIEEAADLKTAQDAAIEELKNYKNKADYRDAEQAQLDQTIQSYSEQIRAITIENNDLSGAKERVKTTLASGKTALDTIKTDAQYKVEENQAAAAKIDAQIAALPAADQLTLENETAVTEARTAYEALTADQKVYVKNLETLKAAEAKISDLQAEAEAKPVIDKMSQAIGAINEKSETALDAYNEAITAYNALSPAAKGKADATKSAMDTALNTMSAKQHTKTADVTTEDGKKLAAAISDKDGKMLPLNIALEEIKTVTTENIEKAKAKLTGKDLVLGIGISINEDQMTDDQKAELAKNGYQVTISCDLTGYKTESIKVAHVLKDGKVEILDAQYDANAKTVTFITKSFSDFMVMAEKLPIENTAGAGNIAADGTNSTKNTATGITEGNLNTAFAGILIFAAVCGMAILVRKQKQD</sequence>
<name>A0A1H3DP17_EUBBA</name>
<evidence type="ECO:0000313" key="6">
    <source>
        <dbReference type="Proteomes" id="UP000199652"/>
    </source>
</evidence>
<keyword evidence="2" id="KW-0732">Signal</keyword>
<feature type="domain" description="Cadherin-like beta-sandwich-like" evidence="3">
    <location>
        <begin position="333"/>
        <end position="436"/>
    </location>
</feature>
<feature type="chain" id="PRO_5011592766" evidence="2">
    <location>
        <begin position="26"/>
        <end position="1469"/>
    </location>
</feature>
<evidence type="ECO:0000313" key="5">
    <source>
        <dbReference type="EMBL" id="SDX67399.1"/>
    </source>
</evidence>
<reference evidence="6" key="1">
    <citation type="submission" date="2016-10" db="EMBL/GenBank/DDBJ databases">
        <authorList>
            <person name="Varghese N."/>
            <person name="Submissions S."/>
        </authorList>
    </citation>
    <scope>NUCLEOTIDE SEQUENCE [LARGE SCALE GENOMIC DNA]</scope>
    <source>
        <strain evidence="6">VPI 5359</strain>
    </source>
</reference>
<dbReference type="SUPFAM" id="SSF50998">
    <property type="entry name" value="Quinoprotein alcohol dehydrogenase-like"/>
    <property type="match status" value="2"/>
</dbReference>
<evidence type="ECO:0000259" key="3">
    <source>
        <dbReference type="Pfam" id="PF12733"/>
    </source>
</evidence>
<dbReference type="InterPro" id="IPR011047">
    <property type="entry name" value="Quinoprotein_ADH-like_sf"/>
</dbReference>
<gene>
    <name evidence="5" type="ORF">SAMN04488579_10557</name>
</gene>
<dbReference type="InterPro" id="IPR002372">
    <property type="entry name" value="PQQ_rpt_dom"/>
</dbReference>